<comment type="caution">
    <text evidence="2">The sequence shown here is derived from an EMBL/GenBank/DDBJ whole genome shotgun (WGS) entry which is preliminary data.</text>
</comment>
<feature type="region of interest" description="Disordered" evidence="1">
    <location>
        <begin position="1"/>
        <end position="21"/>
    </location>
</feature>
<dbReference type="Proteomes" id="UP000188543">
    <property type="component" value="Unassembled WGS sequence"/>
</dbReference>
<dbReference type="AlphaFoldDB" id="A0A1V2WC64"/>
<reference evidence="2 3" key="1">
    <citation type="submission" date="2016-08" db="EMBL/GenBank/DDBJ databases">
        <authorList>
            <person name="Seilhamer J.J."/>
        </authorList>
    </citation>
    <scope>NUCLEOTIDE SEQUENCE [LARGE SCALE GENOMIC DNA]</scope>
    <source>
        <strain evidence="2 3">VC14762</strain>
    </source>
</reference>
<dbReference type="EMBL" id="MUTJ01000003">
    <property type="protein sequence ID" value="ONU93578.1"/>
    <property type="molecule type" value="Genomic_DNA"/>
</dbReference>
<accession>A0A1V2WC64</accession>
<dbReference type="RefSeq" id="WP_025986089.1">
    <property type="nucleotide sequence ID" value="NZ_CADETK010000021.1"/>
</dbReference>
<evidence type="ECO:0000313" key="2">
    <source>
        <dbReference type="EMBL" id="ONU93578.1"/>
    </source>
</evidence>
<evidence type="ECO:0008006" key="4">
    <source>
        <dbReference type="Google" id="ProtNLM"/>
    </source>
</evidence>
<name>A0A1V2WC64_9BURK</name>
<proteinExistence type="predicted"/>
<organism evidence="2 3">
    <name type="scientific">Burkholderia cenocepacia</name>
    <dbReference type="NCBI Taxonomy" id="95486"/>
    <lineage>
        <taxon>Bacteria</taxon>
        <taxon>Pseudomonadati</taxon>
        <taxon>Pseudomonadota</taxon>
        <taxon>Betaproteobacteria</taxon>
        <taxon>Burkholderiales</taxon>
        <taxon>Burkholderiaceae</taxon>
        <taxon>Burkholderia</taxon>
        <taxon>Burkholderia cepacia complex</taxon>
    </lineage>
</organism>
<protein>
    <recommendedName>
        <fullName evidence="4">DUF2384 domain-containing protein</fullName>
    </recommendedName>
</protein>
<sequence>MDPDTTHTSTPPSSLDQFISSLNDPGGANSMISARRFAVALQIDMPTLAQLAGVDRNAVRSERMQRFLQDAIKVIQAAADVSGDVQRALSWYRNEPLSTFDDKTAEQLVSDGRADDLLRYIFALREGAAG</sequence>
<gene>
    <name evidence="2" type="ORF">A8E72_00330</name>
</gene>
<feature type="compositionally biased region" description="Low complexity" evidence="1">
    <location>
        <begin position="1"/>
        <end position="16"/>
    </location>
</feature>
<evidence type="ECO:0000256" key="1">
    <source>
        <dbReference type="SAM" id="MobiDB-lite"/>
    </source>
</evidence>
<evidence type="ECO:0000313" key="3">
    <source>
        <dbReference type="Proteomes" id="UP000188543"/>
    </source>
</evidence>